<dbReference type="InterPro" id="IPR031856">
    <property type="entry name" value="YdaS_toxin-like"/>
</dbReference>
<dbReference type="SUPFAM" id="SSF47413">
    <property type="entry name" value="lambda repressor-like DNA-binding domains"/>
    <property type="match status" value="1"/>
</dbReference>
<dbReference type="Proteomes" id="UP000494122">
    <property type="component" value="Unassembled WGS sequence"/>
</dbReference>
<sequence length="81" mass="9052">MDRNLGLERAISIVGSQKALAAILGVSPQSVSQWVNGSRPLPSEHCPVIEEATGKRVICEELFPNFRWDVLRKPVRKKRAN</sequence>
<gene>
    <name evidence="2" type="ORF">LMG3328_05725</name>
</gene>
<accession>A0A2M9GPY9</accession>
<dbReference type="InterPro" id="IPR001387">
    <property type="entry name" value="Cro/C1-type_HTH"/>
</dbReference>
<name>A0A2M9GPY9_9BURK</name>
<feature type="domain" description="HTH cro/C1-type" evidence="1">
    <location>
        <begin position="16"/>
        <end position="43"/>
    </location>
</feature>
<evidence type="ECO:0000313" key="2">
    <source>
        <dbReference type="EMBL" id="CAB3924819.1"/>
    </source>
</evidence>
<evidence type="ECO:0000313" key="3">
    <source>
        <dbReference type="Proteomes" id="UP000494122"/>
    </source>
</evidence>
<proteinExistence type="predicted"/>
<dbReference type="InterPro" id="IPR010982">
    <property type="entry name" value="Lambda_DNA-bd_dom_sf"/>
</dbReference>
<dbReference type="GO" id="GO:0003677">
    <property type="term" value="F:DNA binding"/>
    <property type="evidence" value="ECO:0007669"/>
    <property type="project" value="InterPro"/>
</dbReference>
<dbReference type="CDD" id="cd00093">
    <property type="entry name" value="HTH_XRE"/>
    <property type="match status" value="1"/>
</dbReference>
<evidence type="ECO:0000259" key="1">
    <source>
        <dbReference type="PROSITE" id="PS50943"/>
    </source>
</evidence>
<dbReference type="EMBL" id="CADILE010000028">
    <property type="protein sequence ID" value="CAB3924819.1"/>
    <property type="molecule type" value="Genomic_DNA"/>
</dbReference>
<dbReference type="PROSITE" id="PS50943">
    <property type="entry name" value="HTH_CROC1"/>
    <property type="match status" value="1"/>
</dbReference>
<reference evidence="2 3" key="1">
    <citation type="submission" date="2020-04" db="EMBL/GenBank/DDBJ databases">
        <authorList>
            <person name="De Canck E."/>
        </authorList>
    </citation>
    <scope>NUCLEOTIDE SEQUENCE [LARGE SCALE GENOMIC DNA]</scope>
    <source>
        <strain evidence="2 3">LMG 3328</strain>
    </source>
</reference>
<dbReference type="Pfam" id="PF15943">
    <property type="entry name" value="YdaS_toxin"/>
    <property type="match status" value="1"/>
</dbReference>
<protein>
    <recommendedName>
        <fullName evidence="1">HTH cro/C1-type domain-containing protein</fullName>
    </recommendedName>
</protein>
<organism evidence="2 3">
    <name type="scientific">Achromobacter ruhlandii</name>
    <dbReference type="NCBI Taxonomy" id="72557"/>
    <lineage>
        <taxon>Bacteria</taxon>
        <taxon>Pseudomonadati</taxon>
        <taxon>Pseudomonadota</taxon>
        <taxon>Betaproteobacteria</taxon>
        <taxon>Burkholderiales</taxon>
        <taxon>Alcaligenaceae</taxon>
        <taxon>Achromobacter</taxon>
    </lineage>
</organism>
<dbReference type="AlphaFoldDB" id="A0A2M9GPY9"/>
<dbReference type="RefSeq" id="WP_100509529.1">
    <property type="nucleotide sequence ID" value="NZ_CADILE010000028.1"/>
</dbReference>
<dbReference type="Gene3D" id="1.10.260.40">
    <property type="entry name" value="lambda repressor-like DNA-binding domains"/>
    <property type="match status" value="1"/>
</dbReference>